<proteinExistence type="predicted"/>
<protein>
    <recommendedName>
        <fullName evidence="3">Transcriptional regulator</fullName>
    </recommendedName>
</protein>
<dbReference type="EMBL" id="FZOF01000003">
    <property type="protein sequence ID" value="SNS09690.1"/>
    <property type="molecule type" value="Genomic_DNA"/>
</dbReference>
<evidence type="ECO:0000313" key="2">
    <source>
        <dbReference type="Proteomes" id="UP000198280"/>
    </source>
</evidence>
<keyword evidence="2" id="KW-1185">Reference proteome</keyword>
<accession>A0A239BNW3</accession>
<dbReference type="OrthoDB" id="3698213at2"/>
<reference evidence="1 2" key="1">
    <citation type="submission" date="2017-06" db="EMBL/GenBank/DDBJ databases">
        <authorList>
            <person name="Kim H.J."/>
            <person name="Triplett B.A."/>
        </authorList>
    </citation>
    <scope>NUCLEOTIDE SEQUENCE [LARGE SCALE GENOMIC DNA]</scope>
    <source>
        <strain evidence="1 2">CGMCC 4.1858</strain>
    </source>
</reference>
<evidence type="ECO:0000313" key="1">
    <source>
        <dbReference type="EMBL" id="SNS09690.1"/>
    </source>
</evidence>
<dbReference type="RefSeq" id="WP_089222810.1">
    <property type="nucleotide sequence ID" value="NZ_FZOF01000003.1"/>
</dbReference>
<gene>
    <name evidence="1" type="ORF">SAMN05216252_103106</name>
</gene>
<dbReference type="AlphaFoldDB" id="A0A239BNW3"/>
<organism evidence="1 2">
    <name type="scientific">Actinacidiphila glaucinigra</name>
    <dbReference type="NCBI Taxonomy" id="235986"/>
    <lineage>
        <taxon>Bacteria</taxon>
        <taxon>Bacillati</taxon>
        <taxon>Actinomycetota</taxon>
        <taxon>Actinomycetes</taxon>
        <taxon>Kitasatosporales</taxon>
        <taxon>Streptomycetaceae</taxon>
        <taxon>Actinacidiphila</taxon>
    </lineage>
</organism>
<dbReference type="Proteomes" id="UP000198280">
    <property type="component" value="Unassembled WGS sequence"/>
</dbReference>
<evidence type="ECO:0008006" key="3">
    <source>
        <dbReference type="Google" id="ProtNLM"/>
    </source>
</evidence>
<sequence length="284" mass="31112">MSEPVSGDAVEIPAWAWEREEIREALRTRDAGAILRFAQQYGGASQSRIAAATGLLQGRVNEIVRGRRSVVRFDVFERIAQGLLMPDHARLLMGLAPRRLRSYGVRDLMDHPQVAAVALTKPEAAAEIREVAAGADAVDVVGVRALGLLALGDSLLRGPLTRRGRSPARMRLLLLHPESPAVARIAEEVGETPRFFASSLRFAEDMLGALAEEGTIHLEVYRYRTTPVWRLVRLDGAAFVSVIGPPADPRGSLVYRLSATPPGSLLYGFDRWFEAMLGEAERVI</sequence>
<name>A0A239BNW3_9ACTN</name>